<dbReference type="RefSeq" id="XP_030842090.1">
    <property type="nucleotide sequence ID" value="XM_030986230.1"/>
</dbReference>
<dbReference type="SMART" id="SM01192">
    <property type="entry name" value="Enolase_C"/>
    <property type="match status" value="1"/>
</dbReference>
<dbReference type="Proteomes" id="UP000007110">
    <property type="component" value="Unassembled WGS sequence"/>
</dbReference>
<dbReference type="InterPro" id="IPR036849">
    <property type="entry name" value="Enolase-like_C_sf"/>
</dbReference>
<dbReference type="InParanoid" id="A0A7M7NVF8"/>
<feature type="region of interest" description="Disordered" evidence="9">
    <location>
        <begin position="183"/>
        <end position="206"/>
    </location>
</feature>
<dbReference type="FunCoup" id="A0A7M7NVF8">
    <property type="interactions" value="702"/>
</dbReference>
<dbReference type="InterPro" id="IPR047500">
    <property type="entry name" value="DD_ENO4"/>
</dbReference>
<dbReference type="InterPro" id="IPR000941">
    <property type="entry name" value="Enolase"/>
</dbReference>
<evidence type="ECO:0000256" key="7">
    <source>
        <dbReference type="ARBA" id="ARBA00034855"/>
    </source>
</evidence>
<dbReference type="InterPro" id="IPR020810">
    <property type="entry name" value="Enolase_C"/>
</dbReference>
<dbReference type="CDD" id="cd22974">
    <property type="entry name" value="DD_ENO4"/>
    <property type="match status" value="1"/>
</dbReference>
<dbReference type="GO" id="GO:0006096">
    <property type="term" value="P:glycolytic process"/>
    <property type="evidence" value="ECO:0000318"/>
    <property type="project" value="GO_Central"/>
</dbReference>
<dbReference type="OMA" id="MKELICI"/>
<keyword evidence="13" id="KW-1185">Reference proteome</keyword>
<dbReference type="AlphaFoldDB" id="A0A7M7NVF8"/>
<dbReference type="Gene3D" id="3.20.20.120">
    <property type="entry name" value="Enolase-like C-terminal domain"/>
    <property type="match status" value="1"/>
</dbReference>
<evidence type="ECO:0000259" key="11">
    <source>
        <dbReference type="SMART" id="SM01193"/>
    </source>
</evidence>
<dbReference type="CTD" id="387712"/>
<feature type="domain" description="Enolase N-terminal" evidence="11">
    <location>
        <begin position="66"/>
        <end position="255"/>
    </location>
</feature>
<dbReference type="SUPFAM" id="SSF54826">
    <property type="entry name" value="Enolase N-terminal domain-like"/>
    <property type="match status" value="1"/>
</dbReference>
<dbReference type="PANTHER" id="PTHR11902">
    <property type="entry name" value="ENOLASE"/>
    <property type="match status" value="1"/>
</dbReference>
<dbReference type="Gene3D" id="3.30.390.10">
    <property type="entry name" value="Enolase-like, N-terminal domain"/>
    <property type="match status" value="1"/>
</dbReference>
<feature type="region of interest" description="Disordered" evidence="9">
    <location>
        <begin position="557"/>
        <end position="579"/>
    </location>
</feature>
<dbReference type="GO" id="GO:0000287">
    <property type="term" value="F:magnesium ion binding"/>
    <property type="evidence" value="ECO:0007669"/>
    <property type="project" value="InterPro"/>
</dbReference>
<dbReference type="OrthoDB" id="10009078at2759"/>
<dbReference type="UniPathway" id="UPA00109">
    <property type="reaction ID" value="UER00187"/>
</dbReference>
<comment type="similarity">
    <text evidence="2">Belongs to the enolase family.</text>
</comment>
<dbReference type="KEGG" id="spu:583138"/>
<accession>A0A7M7NVF8</accession>
<proteinExistence type="inferred from homology"/>
<reference evidence="12" key="2">
    <citation type="submission" date="2021-01" db="UniProtKB">
        <authorList>
            <consortium name="EnsemblMetazoa"/>
        </authorList>
    </citation>
    <scope>IDENTIFICATION</scope>
</reference>
<feature type="domain" description="Enolase C-terminal TIM barrel" evidence="10">
    <location>
        <begin position="266"/>
        <end position="557"/>
    </location>
</feature>
<sequence length="579" mass="64295">MAASRASERSAREFYEMKQRAVHFYKENQVPEKIEEVLNNMFHESPVDVYGYLSEYFESKAKPPVIHKVSGREVYDSKGQPTVQADISCIIKGLEKHFSTATASSYNHYPDNIPLEKREAEEKERQQNTGAAVSLINGQLTEALCGVDPTDQKEVDDVVLTLIDKLKAEADQKEEDERLKRIEEELNQEPKEPAKEEKTISPKGKKKAGSARSVIVALEEPKEPLYPACSAACAVSQAVAMAGAAVKKVEFYEHICNAAGNVEVDVFTMPMPMVSVLSSGKPAPGKQNLIKELLILPKPGLPLEEGMKQVTRVYHQIGKLLFSKLGVPGYYVNDNGTFTPQYDRQEQFLDLVQEAVTALELTPGEDIYIALNCAAHEIYEPEKSKYEVMTGMLKTSEDMIEFYADIINRYPAIIALIDPLRKQDSEVWTKLCERLSEKCYIIGEHVYPRVERFVQEGFGELAASGASLRLHQMTTVTNIILAATIIKEEASITAISSVPGDTSDTFLADLAVGIGATFVKFGAPARGERISKYNRLLRISETLKEQGQLRVHEGFAFPVKRPPTPPPSEGAESEQDGSK</sequence>
<evidence type="ECO:0000256" key="5">
    <source>
        <dbReference type="ARBA" id="ARBA00023239"/>
    </source>
</evidence>
<dbReference type="InterPro" id="IPR020811">
    <property type="entry name" value="Enolase_N"/>
</dbReference>
<dbReference type="GO" id="GO:0000015">
    <property type="term" value="C:phosphopyruvate hydratase complex"/>
    <property type="evidence" value="ECO:0000318"/>
    <property type="project" value="GO_Central"/>
</dbReference>
<evidence type="ECO:0000256" key="4">
    <source>
        <dbReference type="ARBA" id="ARBA00023152"/>
    </source>
</evidence>
<dbReference type="EnsemblMetazoa" id="XM_030986230">
    <property type="protein sequence ID" value="XP_030842090"/>
    <property type="gene ID" value="LOC583138"/>
</dbReference>
<keyword evidence="4" id="KW-0324">Glycolysis</keyword>
<evidence type="ECO:0000256" key="1">
    <source>
        <dbReference type="ARBA" id="ARBA00005031"/>
    </source>
</evidence>
<feature type="compositionally biased region" description="Basic and acidic residues" evidence="9">
    <location>
        <begin position="183"/>
        <end position="200"/>
    </location>
</feature>
<evidence type="ECO:0000256" key="9">
    <source>
        <dbReference type="SAM" id="MobiDB-lite"/>
    </source>
</evidence>
<dbReference type="GO" id="GO:0004634">
    <property type="term" value="F:phosphopyruvate hydratase activity"/>
    <property type="evidence" value="ECO:0000318"/>
    <property type="project" value="GO_Central"/>
</dbReference>
<comment type="pathway">
    <text evidence="1">Carbohydrate degradation; glycolysis; pyruvate from D-glyceraldehyde 3-phosphate: step 4/5.</text>
</comment>
<dbReference type="Pfam" id="PF00113">
    <property type="entry name" value="Enolase_C"/>
    <property type="match status" value="1"/>
</dbReference>
<dbReference type="PANTHER" id="PTHR11902:SF30">
    <property type="entry name" value="ENOLASE 4"/>
    <property type="match status" value="1"/>
</dbReference>
<evidence type="ECO:0000256" key="8">
    <source>
        <dbReference type="ARBA" id="ARBA00048333"/>
    </source>
</evidence>
<keyword evidence="5" id="KW-0456">Lyase</keyword>
<evidence type="ECO:0000313" key="13">
    <source>
        <dbReference type="Proteomes" id="UP000007110"/>
    </source>
</evidence>
<evidence type="ECO:0000256" key="3">
    <source>
        <dbReference type="ARBA" id="ARBA00012058"/>
    </source>
</evidence>
<organism evidence="12 13">
    <name type="scientific">Strongylocentrotus purpuratus</name>
    <name type="common">Purple sea urchin</name>
    <dbReference type="NCBI Taxonomy" id="7668"/>
    <lineage>
        <taxon>Eukaryota</taxon>
        <taxon>Metazoa</taxon>
        <taxon>Echinodermata</taxon>
        <taxon>Eleutherozoa</taxon>
        <taxon>Echinozoa</taxon>
        <taxon>Echinoidea</taxon>
        <taxon>Euechinoidea</taxon>
        <taxon>Echinacea</taxon>
        <taxon>Camarodonta</taxon>
        <taxon>Echinidea</taxon>
        <taxon>Strongylocentrotidae</taxon>
        <taxon>Strongylocentrotus</taxon>
    </lineage>
</organism>
<evidence type="ECO:0000256" key="6">
    <source>
        <dbReference type="ARBA" id="ARBA00031125"/>
    </source>
</evidence>
<dbReference type="EC" id="4.2.1.11" evidence="3"/>
<protein>
    <recommendedName>
        <fullName evidence="7">Enolase 4</fullName>
        <ecNumber evidence="3">4.2.1.11</ecNumber>
    </recommendedName>
    <alternativeName>
        <fullName evidence="6">2-phospho-D-glycerate hydro-lyase</fullName>
    </alternativeName>
</protein>
<dbReference type="PRINTS" id="PR00148">
    <property type="entry name" value="ENOLASE"/>
</dbReference>
<dbReference type="Pfam" id="PF03952">
    <property type="entry name" value="Enolase_N"/>
    <property type="match status" value="1"/>
</dbReference>
<evidence type="ECO:0000256" key="2">
    <source>
        <dbReference type="ARBA" id="ARBA00009604"/>
    </source>
</evidence>
<name>A0A7M7NVF8_STRPU</name>
<dbReference type="SMART" id="SM01193">
    <property type="entry name" value="Enolase_N"/>
    <property type="match status" value="1"/>
</dbReference>
<dbReference type="SUPFAM" id="SSF51604">
    <property type="entry name" value="Enolase C-terminal domain-like"/>
    <property type="match status" value="1"/>
</dbReference>
<evidence type="ECO:0000259" key="10">
    <source>
        <dbReference type="SMART" id="SM01192"/>
    </source>
</evidence>
<reference evidence="13" key="1">
    <citation type="submission" date="2015-02" db="EMBL/GenBank/DDBJ databases">
        <title>Genome sequencing for Strongylocentrotus purpuratus.</title>
        <authorList>
            <person name="Murali S."/>
            <person name="Liu Y."/>
            <person name="Vee V."/>
            <person name="English A."/>
            <person name="Wang M."/>
            <person name="Skinner E."/>
            <person name="Han Y."/>
            <person name="Muzny D.M."/>
            <person name="Worley K.C."/>
            <person name="Gibbs R.A."/>
        </authorList>
    </citation>
    <scope>NUCLEOTIDE SEQUENCE</scope>
</reference>
<comment type="catalytic activity">
    <reaction evidence="8">
        <text>(2R)-2-phosphoglycerate = phosphoenolpyruvate + H2O</text>
        <dbReference type="Rhea" id="RHEA:10164"/>
        <dbReference type="ChEBI" id="CHEBI:15377"/>
        <dbReference type="ChEBI" id="CHEBI:58289"/>
        <dbReference type="ChEBI" id="CHEBI:58702"/>
        <dbReference type="EC" id="4.2.1.11"/>
    </reaction>
</comment>
<dbReference type="InterPro" id="IPR029017">
    <property type="entry name" value="Enolase-like_N"/>
</dbReference>
<dbReference type="GeneID" id="583138"/>
<evidence type="ECO:0000313" key="12">
    <source>
        <dbReference type="EnsemblMetazoa" id="XP_030842090"/>
    </source>
</evidence>